<dbReference type="Proteomes" id="UP001238603">
    <property type="component" value="Unassembled WGS sequence"/>
</dbReference>
<comment type="caution">
    <text evidence="8">The sequence shown here is derived from an EMBL/GenBank/DDBJ whole genome shotgun (WGS) entry which is preliminary data.</text>
</comment>
<evidence type="ECO:0000256" key="4">
    <source>
        <dbReference type="ARBA" id="ARBA00022679"/>
    </source>
</evidence>
<evidence type="ECO:0000256" key="1">
    <source>
        <dbReference type="ARBA" id="ARBA00000085"/>
    </source>
</evidence>
<name>A0ABT7LL78_9BURK</name>
<evidence type="ECO:0000256" key="3">
    <source>
        <dbReference type="ARBA" id="ARBA00022553"/>
    </source>
</evidence>
<evidence type="ECO:0000313" key="8">
    <source>
        <dbReference type="EMBL" id="MDL5033621.1"/>
    </source>
</evidence>
<keyword evidence="6" id="KW-0472">Membrane</keyword>
<protein>
    <recommendedName>
        <fullName evidence="2">histidine kinase</fullName>
        <ecNumber evidence="2">2.7.13.3</ecNumber>
    </recommendedName>
</protein>
<reference evidence="8 9" key="1">
    <citation type="submission" date="2023-06" db="EMBL/GenBank/DDBJ databases">
        <title>Pelomonas sp. APW6 16S ribosomal RNA gene genome sequencing and assembly.</title>
        <authorList>
            <person name="Woo H."/>
        </authorList>
    </citation>
    <scope>NUCLEOTIDE SEQUENCE [LARGE SCALE GENOMIC DNA]</scope>
    <source>
        <strain evidence="8 9">APW6</strain>
    </source>
</reference>
<keyword evidence="8" id="KW-0067">ATP-binding</keyword>
<feature type="transmembrane region" description="Helical" evidence="6">
    <location>
        <begin position="20"/>
        <end position="39"/>
    </location>
</feature>
<dbReference type="InterPro" id="IPR003594">
    <property type="entry name" value="HATPase_dom"/>
</dbReference>
<organism evidence="8 9">
    <name type="scientific">Roseateles subflavus</name>
    <dbReference type="NCBI Taxonomy" id="3053353"/>
    <lineage>
        <taxon>Bacteria</taxon>
        <taxon>Pseudomonadati</taxon>
        <taxon>Pseudomonadota</taxon>
        <taxon>Betaproteobacteria</taxon>
        <taxon>Burkholderiales</taxon>
        <taxon>Sphaerotilaceae</taxon>
        <taxon>Roseateles</taxon>
    </lineage>
</organism>
<comment type="catalytic activity">
    <reaction evidence="1">
        <text>ATP + protein L-histidine = ADP + protein N-phospho-L-histidine.</text>
        <dbReference type="EC" id="2.7.13.3"/>
    </reaction>
</comment>
<dbReference type="PRINTS" id="PR00344">
    <property type="entry name" value="BCTRLSENSOR"/>
</dbReference>
<dbReference type="Pfam" id="PF02518">
    <property type="entry name" value="HATPase_c"/>
    <property type="match status" value="1"/>
</dbReference>
<keyword evidence="8" id="KW-0547">Nucleotide-binding</keyword>
<dbReference type="InterPro" id="IPR004358">
    <property type="entry name" value="Sig_transdc_His_kin-like_C"/>
</dbReference>
<dbReference type="RefSeq" id="WP_285983704.1">
    <property type="nucleotide sequence ID" value="NZ_JASVDS010000005.1"/>
</dbReference>
<evidence type="ECO:0000259" key="7">
    <source>
        <dbReference type="PROSITE" id="PS50109"/>
    </source>
</evidence>
<evidence type="ECO:0000256" key="2">
    <source>
        <dbReference type="ARBA" id="ARBA00012438"/>
    </source>
</evidence>
<dbReference type="InterPro" id="IPR036097">
    <property type="entry name" value="HisK_dim/P_sf"/>
</dbReference>
<dbReference type="SMART" id="SM00387">
    <property type="entry name" value="HATPase_c"/>
    <property type="match status" value="1"/>
</dbReference>
<dbReference type="PANTHER" id="PTHR42878">
    <property type="entry name" value="TWO-COMPONENT HISTIDINE KINASE"/>
    <property type="match status" value="1"/>
</dbReference>
<keyword evidence="4" id="KW-0808">Transferase</keyword>
<proteinExistence type="predicted"/>
<dbReference type="InterPro" id="IPR005467">
    <property type="entry name" value="His_kinase_dom"/>
</dbReference>
<feature type="domain" description="Histidine kinase" evidence="7">
    <location>
        <begin position="239"/>
        <end position="451"/>
    </location>
</feature>
<feature type="transmembrane region" description="Helical" evidence="6">
    <location>
        <begin position="51"/>
        <end position="71"/>
    </location>
</feature>
<dbReference type="SUPFAM" id="SSF47384">
    <property type="entry name" value="Homodimeric domain of signal transducing histidine kinase"/>
    <property type="match status" value="1"/>
</dbReference>
<dbReference type="Gene3D" id="3.30.565.10">
    <property type="entry name" value="Histidine kinase-like ATPase, C-terminal domain"/>
    <property type="match status" value="1"/>
</dbReference>
<keyword evidence="6" id="KW-1133">Transmembrane helix</keyword>
<dbReference type="CDD" id="cd00082">
    <property type="entry name" value="HisKA"/>
    <property type="match status" value="1"/>
</dbReference>
<keyword evidence="6" id="KW-0812">Transmembrane</keyword>
<evidence type="ECO:0000256" key="6">
    <source>
        <dbReference type="SAM" id="Phobius"/>
    </source>
</evidence>
<dbReference type="EMBL" id="JASVDS010000005">
    <property type="protein sequence ID" value="MDL5033621.1"/>
    <property type="molecule type" value="Genomic_DNA"/>
</dbReference>
<dbReference type="Pfam" id="PF00512">
    <property type="entry name" value="HisKA"/>
    <property type="match status" value="1"/>
</dbReference>
<dbReference type="Gene3D" id="1.10.287.130">
    <property type="match status" value="1"/>
</dbReference>
<gene>
    <name evidence="8" type="ORF">QRD43_17035</name>
</gene>
<dbReference type="GO" id="GO:0005524">
    <property type="term" value="F:ATP binding"/>
    <property type="evidence" value="ECO:0007669"/>
    <property type="project" value="UniProtKB-KW"/>
</dbReference>
<dbReference type="PANTHER" id="PTHR42878:SF15">
    <property type="entry name" value="BACTERIOPHYTOCHROME"/>
    <property type="match status" value="1"/>
</dbReference>
<dbReference type="PROSITE" id="PS50109">
    <property type="entry name" value="HIS_KIN"/>
    <property type="match status" value="1"/>
</dbReference>
<sequence length="451" mass="48545">MSSLSQVPQRGRRRPRWGSAAVALMAVGVALLAGGLWLLDALAPQGTLPGVLLAVLAMLLLCVALALGWHLGVRLTRQQLGESLRELRQQLHVQAQVQSDWQWQTDAQHHLVRWQAPWGQPGSSWVGQAATQSLAERLQLADASARQLQDCLAAQRPLLQLRLDGSVTGAKASAGEWCLQAVPLLDGSGRFCGFQGSARFVAAAAATVPAAAAVSPPVASISPPGDEALRAEQAAFAYTVSHDLRAPLRVVDGFARILREDYGRLLDRVGNDHLDRISGAAQRMNQMIDALLALSRLSVQALECRPVDLSLLAGLVLDELRREAPQRQVAVHIQPGMVANGDPTLLRVVLENLLGNAWKYSSKCELAHITFQCEDGPQGRVFMVGDDGAGFDMRFADRLFAAFQRLHSASDFAGTGVGLASVRRIVQRHGGEIWAEAAVGQGARFFFTLPG</sequence>
<keyword evidence="3" id="KW-0597">Phosphoprotein</keyword>
<evidence type="ECO:0000313" key="9">
    <source>
        <dbReference type="Proteomes" id="UP001238603"/>
    </source>
</evidence>
<evidence type="ECO:0000256" key="5">
    <source>
        <dbReference type="ARBA" id="ARBA00022777"/>
    </source>
</evidence>
<keyword evidence="5" id="KW-0418">Kinase</keyword>
<accession>A0ABT7LL78</accession>
<dbReference type="InterPro" id="IPR003661">
    <property type="entry name" value="HisK_dim/P_dom"/>
</dbReference>
<keyword evidence="9" id="KW-1185">Reference proteome</keyword>
<dbReference type="SUPFAM" id="SSF55874">
    <property type="entry name" value="ATPase domain of HSP90 chaperone/DNA topoisomerase II/histidine kinase"/>
    <property type="match status" value="1"/>
</dbReference>
<dbReference type="InterPro" id="IPR036890">
    <property type="entry name" value="HATPase_C_sf"/>
</dbReference>
<dbReference type="EC" id="2.7.13.3" evidence="2"/>
<dbReference type="InterPro" id="IPR050351">
    <property type="entry name" value="BphY/WalK/GraS-like"/>
</dbReference>
<dbReference type="SMART" id="SM00388">
    <property type="entry name" value="HisKA"/>
    <property type="match status" value="1"/>
</dbReference>